<dbReference type="GO" id="GO:2001070">
    <property type="term" value="F:starch binding"/>
    <property type="evidence" value="ECO:0007669"/>
    <property type="project" value="InterPro"/>
</dbReference>
<dbReference type="Pfam" id="PF00686">
    <property type="entry name" value="CBM_20"/>
    <property type="match status" value="1"/>
</dbReference>
<keyword evidence="3" id="KW-1185">Reference proteome</keyword>
<feature type="domain" description="CBM20" evidence="1">
    <location>
        <begin position="9"/>
        <end position="114"/>
    </location>
</feature>
<dbReference type="AlphaFoldDB" id="A0A8S1QB44"/>
<evidence type="ECO:0000313" key="3">
    <source>
        <dbReference type="Proteomes" id="UP000688137"/>
    </source>
</evidence>
<evidence type="ECO:0000259" key="1">
    <source>
        <dbReference type="PROSITE" id="PS51166"/>
    </source>
</evidence>
<reference evidence="2" key="1">
    <citation type="submission" date="2021-01" db="EMBL/GenBank/DDBJ databases">
        <authorList>
            <consortium name="Genoscope - CEA"/>
            <person name="William W."/>
        </authorList>
    </citation>
    <scope>NUCLEOTIDE SEQUENCE</scope>
</reference>
<organism evidence="2 3">
    <name type="scientific">Paramecium primaurelia</name>
    <dbReference type="NCBI Taxonomy" id="5886"/>
    <lineage>
        <taxon>Eukaryota</taxon>
        <taxon>Sar</taxon>
        <taxon>Alveolata</taxon>
        <taxon>Ciliophora</taxon>
        <taxon>Intramacronucleata</taxon>
        <taxon>Oligohymenophorea</taxon>
        <taxon>Peniculida</taxon>
        <taxon>Parameciidae</taxon>
        <taxon>Paramecium</taxon>
    </lineage>
</organism>
<dbReference type="InterPro" id="IPR002044">
    <property type="entry name" value="CBM20"/>
</dbReference>
<proteinExistence type="predicted"/>
<dbReference type="EMBL" id="CAJJDM010000158">
    <property type="protein sequence ID" value="CAD8112886.1"/>
    <property type="molecule type" value="Genomic_DNA"/>
</dbReference>
<dbReference type="PANTHER" id="PTHR15048">
    <property type="entry name" value="STARCH-BINDING DOMAIN-CONTAINING PROTEIN 1"/>
    <property type="match status" value="1"/>
</dbReference>
<protein>
    <recommendedName>
        <fullName evidence="1">CBM20 domain-containing protein</fullName>
    </recommendedName>
</protein>
<evidence type="ECO:0000313" key="2">
    <source>
        <dbReference type="EMBL" id="CAD8112886.1"/>
    </source>
</evidence>
<gene>
    <name evidence="2" type="ORF">PPRIM_AZ9-3.1.T1530046</name>
</gene>
<dbReference type="GO" id="GO:0016020">
    <property type="term" value="C:membrane"/>
    <property type="evidence" value="ECO:0007669"/>
    <property type="project" value="TreeGrafter"/>
</dbReference>
<dbReference type="OMA" id="VNFRSNM"/>
<name>A0A8S1QB44_PARPR</name>
<sequence length="320" mass="37955">MATILKDNHQKIQTHMLTFQIHYQLRFGDAIYISGDSDYYGNWSLHHAKRMKWNQGHIWTIDIPIHDFQYKYFVSSFNQPSNVEWEFGPNRLMRTTEPSCIVDVWNHRKVMFQCYNPQQYPMFISGSSLDLGKNTRRVNMKQKQDISYKKILANVIEDKVIHYQFHLKTQKYYSSSMLSLYLDTSISQNHNLDFSYKNYIIAFCTGMEKIKRSIYQLDNNICYGYVPNDETDFNLLKDANLHTIVEFSNQAEQPTHSVKLGEFNYLTVNFRSNMNENCISKLCSLIQLLISKYHVIYVCNNSLSHVRKYLQVYKSQRISK</sequence>
<dbReference type="PANTHER" id="PTHR15048:SF0">
    <property type="entry name" value="STARCH-BINDING DOMAIN-CONTAINING PROTEIN 1"/>
    <property type="match status" value="1"/>
</dbReference>
<accession>A0A8S1QB44</accession>
<dbReference type="PROSITE" id="PS51166">
    <property type="entry name" value="CBM20"/>
    <property type="match status" value="1"/>
</dbReference>
<dbReference type="Proteomes" id="UP000688137">
    <property type="component" value="Unassembled WGS sequence"/>
</dbReference>
<comment type="caution">
    <text evidence="2">The sequence shown here is derived from an EMBL/GenBank/DDBJ whole genome shotgun (WGS) entry which is preliminary data.</text>
</comment>
<dbReference type="SMART" id="SM01065">
    <property type="entry name" value="CBM_2"/>
    <property type="match status" value="1"/>
</dbReference>